<gene>
    <name evidence="2" type="ORF">FC32_GL001220</name>
</gene>
<dbReference type="eggNOG" id="ENOG5031UBP">
    <property type="taxonomic scope" value="Bacteria"/>
</dbReference>
<organism evidence="2 3">
    <name type="scientific">Ligilactobacillus apodemi DSM 16634 = JCM 16172</name>
    <dbReference type="NCBI Taxonomy" id="1423724"/>
    <lineage>
        <taxon>Bacteria</taxon>
        <taxon>Bacillati</taxon>
        <taxon>Bacillota</taxon>
        <taxon>Bacilli</taxon>
        <taxon>Lactobacillales</taxon>
        <taxon>Lactobacillaceae</taxon>
        <taxon>Ligilactobacillus</taxon>
    </lineage>
</organism>
<evidence type="ECO:0000313" key="3">
    <source>
        <dbReference type="Proteomes" id="UP000051324"/>
    </source>
</evidence>
<dbReference type="STRING" id="1423724.FC32_GL001220"/>
<name>A0A0R1TSS4_9LACO</name>
<evidence type="ECO:0000313" key="2">
    <source>
        <dbReference type="EMBL" id="KRL83950.1"/>
    </source>
</evidence>
<protein>
    <recommendedName>
        <fullName evidence="4">TraX protein</fullName>
    </recommendedName>
</protein>
<keyword evidence="1" id="KW-1133">Transmembrane helix</keyword>
<reference evidence="2 3" key="1">
    <citation type="journal article" date="2015" name="Genome Announc.">
        <title>Expanding the biotechnology potential of lactobacilli through comparative genomics of 213 strains and associated genera.</title>
        <authorList>
            <person name="Sun Z."/>
            <person name="Harris H.M."/>
            <person name="McCann A."/>
            <person name="Guo C."/>
            <person name="Argimon S."/>
            <person name="Zhang W."/>
            <person name="Yang X."/>
            <person name="Jeffery I.B."/>
            <person name="Cooney J.C."/>
            <person name="Kagawa T.F."/>
            <person name="Liu W."/>
            <person name="Song Y."/>
            <person name="Salvetti E."/>
            <person name="Wrobel A."/>
            <person name="Rasinkangas P."/>
            <person name="Parkhill J."/>
            <person name="Rea M.C."/>
            <person name="O'Sullivan O."/>
            <person name="Ritari J."/>
            <person name="Douillard F.P."/>
            <person name="Paul Ross R."/>
            <person name="Yang R."/>
            <person name="Briner A.E."/>
            <person name="Felis G.E."/>
            <person name="de Vos W.M."/>
            <person name="Barrangou R."/>
            <person name="Klaenhammer T.R."/>
            <person name="Caufield P.W."/>
            <person name="Cui Y."/>
            <person name="Zhang H."/>
            <person name="O'Toole P.W."/>
        </authorList>
    </citation>
    <scope>NUCLEOTIDE SEQUENCE [LARGE SCALE GENOMIC DNA]</scope>
    <source>
        <strain evidence="2 3">DSM 16634</strain>
    </source>
</reference>
<sequence>MKGKEMNLVKKGLTGYQLKVLAMFFMLVDHVNTYLGAQMHWPLWVNFLGRFVAPTFSFLLVEGYFHTRNKRKYLNRLLLGAAVVGVGNIIYNLLTKDYINPITHQPNYYLFLGPHNIFLTLAMQLIMMWSLDNILKKHKRPLSSVTFVLSSLLMFLFLEGGMYLYPLALIFFIGRKYGKKNPMLLATAIWCLLLLLKAWMNYSSGATASASLYEYLSYDSEFMMIAVVPLIWLYNGKRGGNGSKAEKYFFYYFYPIHLWIIYLIKAFV</sequence>
<evidence type="ECO:0000256" key="1">
    <source>
        <dbReference type="SAM" id="Phobius"/>
    </source>
</evidence>
<feature type="transmembrane region" description="Helical" evidence="1">
    <location>
        <begin position="114"/>
        <end position="135"/>
    </location>
</feature>
<dbReference type="Pfam" id="PF05857">
    <property type="entry name" value="TraX"/>
    <property type="match status" value="1"/>
</dbReference>
<feature type="transmembrane region" description="Helical" evidence="1">
    <location>
        <begin position="73"/>
        <end position="94"/>
    </location>
</feature>
<dbReference type="AlphaFoldDB" id="A0A0R1TSS4"/>
<keyword evidence="3" id="KW-1185">Reference proteome</keyword>
<feature type="transmembrane region" description="Helical" evidence="1">
    <location>
        <begin position="183"/>
        <end position="200"/>
    </location>
</feature>
<feature type="transmembrane region" description="Helical" evidence="1">
    <location>
        <begin position="147"/>
        <end position="171"/>
    </location>
</feature>
<feature type="transmembrane region" description="Helical" evidence="1">
    <location>
        <begin position="249"/>
        <end position="267"/>
    </location>
</feature>
<comment type="caution">
    <text evidence="2">The sequence shown here is derived from an EMBL/GenBank/DDBJ whole genome shotgun (WGS) entry which is preliminary data.</text>
</comment>
<feature type="transmembrane region" description="Helical" evidence="1">
    <location>
        <begin position="212"/>
        <end position="234"/>
    </location>
</feature>
<proteinExistence type="predicted"/>
<dbReference type="InterPro" id="IPR008875">
    <property type="entry name" value="TraX"/>
</dbReference>
<keyword evidence="1" id="KW-0472">Membrane</keyword>
<dbReference type="PATRIC" id="fig|1423724.4.peg.1276"/>
<accession>A0A0R1TSS4</accession>
<evidence type="ECO:0008006" key="4">
    <source>
        <dbReference type="Google" id="ProtNLM"/>
    </source>
</evidence>
<keyword evidence="1" id="KW-0812">Transmembrane</keyword>
<feature type="transmembrane region" description="Helical" evidence="1">
    <location>
        <begin position="43"/>
        <end position="61"/>
    </location>
</feature>
<dbReference type="EMBL" id="AZFT01000053">
    <property type="protein sequence ID" value="KRL83950.1"/>
    <property type="molecule type" value="Genomic_DNA"/>
</dbReference>
<dbReference type="Proteomes" id="UP000051324">
    <property type="component" value="Unassembled WGS sequence"/>
</dbReference>